<gene>
    <name evidence="1" type="ORF">UFOVP760_7</name>
</gene>
<protein>
    <submittedName>
        <fullName evidence="1">Uncharacterized protein</fullName>
    </submittedName>
</protein>
<organism evidence="1">
    <name type="scientific">uncultured Caudovirales phage</name>
    <dbReference type="NCBI Taxonomy" id="2100421"/>
    <lineage>
        <taxon>Viruses</taxon>
        <taxon>Duplodnaviria</taxon>
        <taxon>Heunggongvirae</taxon>
        <taxon>Uroviricota</taxon>
        <taxon>Caudoviricetes</taxon>
        <taxon>Peduoviridae</taxon>
        <taxon>Maltschvirus</taxon>
        <taxon>Maltschvirus maltsch</taxon>
    </lineage>
</organism>
<name>A0A6J7X5U0_9CAUD</name>
<evidence type="ECO:0000313" key="1">
    <source>
        <dbReference type="EMBL" id="CAB5226227.1"/>
    </source>
</evidence>
<dbReference type="EMBL" id="LR798360">
    <property type="protein sequence ID" value="CAB5226227.1"/>
    <property type="molecule type" value="Genomic_DNA"/>
</dbReference>
<accession>A0A6J7X5U0</accession>
<reference evidence="1" key="1">
    <citation type="submission" date="2020-05" db="EMBL/GenBank/DDBJ databases">
        <authorList>
            <person name="Chiriac C."/>
            <person name="Salcher M."/>
            <person name="Ghai R."/>
            <person name="Kavagutti S V."/>
        </authorList>
    </citation>
    <scope>NUCLEOTIDE SEQUENCE</scope>
</reference>
<proteinExistence type="predicted"/>
<sequence length="69" mass="8137">MQIEIDDEHLDLAFAKKVAECIENLTTSVKCLKKIKDPEPYILEDIKENKKDIKALKRAYKFYTGKKYE</sequence>